<evidence type="ECO:0000313" key="1">
    <source>
        <dbReference type="EMBL" id="MFC4075593.1"/>
    </source>
</evidence>
<reference evidence="2" key="1">
    <citation type="journal article" date="2019" name="Int. J. Syst. Evol. Microbiol.">
        <title>The Global Catalogue of Microorganisms (GCM) 10K type strain sequencing project: providing services to taxonomists for standard genome sequencing and annotation.</title>
        <authorList>
            <consortium name="The Broad Institute Genomics Platform"/>
            <consortium name="The Broad Institute Genome Sequencing Center for Infectious Disease"/>
            <person name="Wu L."/>
            <person name="Ma J."/>
        </authorList>
    </citation>
    <scope>NUCLEOTIDE SEQUENCE [LARGE SCALE GENOMIC DNA]</scope>
    <source>
        <strain evidence="2">IBRC-M 10813</strain>
    </source>
</reference>
<dbReference type="EMBL" id="JBHSAP010000005">
    <property type="protein sequence ID" value="MFC4075593.1"/>
    <property type="molecule type" value="Genomic_DNA"/>
</dbReference>
<evidence type="ECO:0000313" key="2">
    <source>
        <dbReference type="Proteomes" id="UP001595843"/>
    </source>
</evidence>
<sequence>MSIVIESRGLEKKEPPFYIFRFAILRDGEEFMESLARYVHREEGGKVQFMEPDMRRIQQLPNSIEQLNELERVILEDARLTLGEEPPSQ</sequence>
<organism evidence="1 2">
    <name type="scientific">Salinithrix halophila</name>
    <dbReference type="NCBI Taxonomy" id="1485204"/>
    <lineage>
        <taxon>Bacteria</taxon>
        <taxon>Bacillati</taxon>
        <taxon>Bacillota</taxon>
        <taxon>Bacilli</taxon>
        <taxon>Bacillales</taxon>
        <taxon>Thermoactinomycetaceae</taxon>
        <taxon>Salinithrix</taxon>
    </lineage>
</organism>
<name>A0ABV8JE77_9BACL</name>
<dbReference type="Proteomes" id="UP001595843">
    <property type="component" value="Unassembled WGS sequence"/>
</dbReference>
<proteinExistence type="predicted"/>
<keyword evidence="2" id="KW-1185">Reference proteome</keyword>
<dbReference type="RefSeq" id="WP_380701668.1">
    <property type="nucleotide sequence ID" value="NZ_JBHSAP010000005.1"/>
</dbReference>
<comment type="caution">
    <text evidence="1">The sequence shown here is derived from an EMBL/GenBank/DDBJ whole genome shotgun (WGS) entry which is preliminary data.</text>
</comment>
<gene>
    <name evidence="1" type="ORF">ACFOUO_02080</name>
</gene>
<accession>A0ABV8JE77</accession>
<protein>
    <submittedName>
        <fullName evidence="1">Uncharacterized protein</fullName>
    </submittedName>
</protein>